<geneLocation type="plasmid" evidence="5 6">
    <name>SDENCHOLpa</name>
</geneLocation>
<feature type="region of interest" description="Disordered" evidence="3">
    <location>
        <begin position="103"/>
        <end position="125"/>
    </location>
</feature>
<proteinExistence type="predicted"/>
<dbReference type="InterPro" id="IPR053721">
    <property type="entry name" value="Fimbrial_Adhesin_Reg"/>
</dbReference>
<evidence type="ECO:0000256" key="2">
    <source>
        <dbReference type="ARBA" id="ARBA00023163"/>
    </source>
</evidence>
<protein>
    <submittedName>
        <fullName evidence="5">Transcriptional regulator (Modular protein)</fullName>
    </submittedName>
</protein>
<feature type="domain" description="TrfB transcriptional repressor protein" evidence="4">
    <location>
        <begin position="7"/>
        <end position="99"/>
    </location>
</feature>
<dbReference type="Pfam" id="PF16509">
    <property type="entry name" value="KORA"/>
    <property type="match status" value="1"/>
</dbReference>
<dbReference type="InterPro" id="IPR013324">
    <property type="entry name" value="RNA_pol_sigma_r3/r4-like"/>
</dbReference>
<dbReference type="InterPro" id="IPR032428">
    <property type="entry name" value="TrfB"/>
</dbReference>
<dbReference type="Gene3D" id="1.10.10.2690">
    <property type="match status" value="1"/>
</dbReference>
<dbReference type="SUPFAM" id="SSF88659">
    <property type="entry name" value="Sigma3 and sigma4 domains of RNA polymerase sigma factors"/>
    <property type="match status" value="1"/>
</dbReference>
<dbReference type="EMBL" id="LT837804">
    <property type="protein sequence ID" value="SMB33083.1"/>
    <property type="molecule type" value="Genomic_DNA"/>
</dbReference>
<reference evidence="5" key="1">
    <citation type="submission" date="2017-03" db="EMBL/GenBank/DDBJ databases">
        <authorList>
            <consortium name="AG Boll"/>
        </authorList>
    </citation>
    <scope>NUCLEOTIDE SEQUENCE [LARGE SCALE GENOMIC DNA]</scope>
    <source>
        <strain evidence="5">Chol</strain>
    </source>
</reference>
<name>A0A7Z7HTC5_9PROT</name>
<organism evidence="5 6">
    <name type="scientific">Sterolibacterium denitrificans</name>
    <dbReference type="NCBI Taxonomy" id="157592"/>
    <lineage>
        <taxon>Bacteria</taxon>
        <taxon>Pseudomonadati</taxon>
        <taxon>Pseudomonadota</taxon>
        <taxon>Betaproteobacteria</taxon>
        <taxon>Nitrosomonadales</taxon>
        <taxon>Sterolibacteriaceae</taxon>
        <taxon>Sterolibacterium</taxon>
    </lineage>
</organism>
<evidence type="ECO:0000259" key="4">
    <source>
        <dbReference type="Pfam" id="PF16509"/>
    </source>
</evidence>
<evidence type="ECO:0000256" key="3">
    <source>
        <dbReference type="SAM" id="MobiDB-lite"/>
    </source>
</evidence>
<dbReference type="Proteomes" id="UP000242886">
    <property type="component" value="Plasmid SDENCHOLpa"/>
</dbReference>
<evidence type="ECO:0000313" key="5">
    <source>
        <dbReference type="EMBL" id="SMB33083.1"/>
    </source>
</evidence>
<keyword evidence="5" id="KW-0614">Plasmid</keyword>
<keyword evidence="2" id="KW-0804">Transcription</keyword>
<evidence type="ECO:0000313" key="6">
    <source>
        <dbReference type="Proteomes" id="UP000242886"/>
    </source>
</evidence>
<gene>
    <name evidence="5" type="ORF">SDENCHOL_PA10007</name>
</gene>
<sequence>MRLKRRMTAAEFEAVRPLLNISDDRIEAARLALVEGRTLQAIGDQFGWSRQAVGDAVSVVWKKLEDYRESQRVAANAGALLPPGWEQVTLIAPSHLIAKFRGEIAQASPQPESKKAAAPRTKRKE</sequence>
<accession>A0A7Z7HTC5</accession>
<evidence type="ECO:0000256" key="1">
    <source>
        <dbReference type="ARBA" id="ARBA00023015"/>
    </source>
</evidence>
<dbReference type="AlphaFoldDB" id="A0A7Z7HTC5"/>
<keyword evidence="1" id="KW-0805">Transcription regulation</keyword>
<keyword evidence="6" id="KW-1185">Reference proteome</keyword>